<sequence length="80" mass="9146">MMMNIIIALHMFGFQNTFKRLGGQVEMVECLIPVHSKWNFMLESLHFSTNNCPPSIIAECHQPISNTGKCQCFIAREKAM</sequence>
<dbReference type="EnsemblMetazoa" id="OVOC11177.1">
    <property type="protein sequence ID" value="OVOC11177.1"/>
    <property type="gene ID" value="WBGene00247986"/>
</dbReference>
<keyword evidence="2" id="KW-1185">Reference proteome</keyword>
<accession>A0A8R1TL39</accession>
<proteinExistence type="predicted"/>
<name>A0A8R1TL39_ONCVO</name>
<dbReference type="EMBL" id="CMVM020000347">
    <property type="status" value="NOT_ANNOTATED_CDS"/>
    <property type="molecule type" value="Genomic_DNA"/>
</dbReference>
<reference evidence="1" key="2">
    <citation type="submission" date="2022-06" db="UniProtKB">
        <authorList>
            <consortium name="EnsemblMetazoa"/>
        </authorList>
    </citation>
    <scope>IDENTIFICATION</scope>
</reference>
<evidence type="ECO:0000313" key="1">
    <source>
        <dbReference type="EnsemblMetazoa" id="OVOC11177.1"/>
    </source>
</evidence>
<dbReference type="AlphaFoldDB" id="A0A8R1TL39"/>
<organism evidence="1 2">
    <name type="scientific">Onchocerca volvulus</name>
    <dbReference type="NCBI Taxonomy" id="6282"/>
    <lineage>
        <taxon>Eukaryota</taxon>
        <taxon>Metazoa</taxon>
        <taxon>Ecdysozoa</taxon>
        <taxon>Nematoda</taxon>
        <taxon>Chromadorea</taxon>
        <taxon>Rhabditida</taxon>
        <taxon>Spirurina</taxon>
        <taxon>Spiruromorpha</taxon>
        <taxon>Filarioidea</taxon>
        <taxon>Onchocercidae</taxon>
        <taxon>Onchocerca</taxon>
    </lineage>
</organism>
<dbReference type="Proteomes" id="UP000024404">
    <property type="component" value="Unassembled WGS sequence"/>
</dbReference>
<reference evidence="2" key="1">
    <citation type="submission" date="2013-10" db="EMBL/GenBank/DDBJ databases">
        <title>Genome sequencing of Onchocerca volvulus.</title>
        <authorList>
            <person name="Cotton J."/>
            <person name="Tsai J."/>
            <person name="Stanley E."/>
            <person name="Tracey A."/>
            <person name="Holroyd N."/>
            <person name="Lustigman S."/>
            <person name="Berriman M."/>
        </authorList>
    </citation>
    <scope>NUCLEOTIDE SEQUENCE</scope>
</reference>
<protein>
    <submittedName>
        <fullName evidence="1">Uncharacterized protein</fullName>
    </submittedName>
</protein>
<evidence type="ECO:0000313" key="2">
    <source>
        <dbReference type="Proteomes" id="UP000024404"/>
    </source>
</evidence>